<protein>
    <submittedName>
        <fullName evidence="2">Uncharacterized protein</fullName>
    </submittedName>
</protein>
<reference evidence="2" key="2">
    <citation type="submission" date="2015-03" db="UniProtKB">
        <authorList>
            <consortium name="EnsemblPlants"/>
        </authorList>
    </citation>
    <scope>IDENTIFICATION</scope>
</reference>
<evidence type="ECO:0000256" key="1">
    <source>
        <dbReference type="SAM" id="MobiDB-lite"/>
    </source>
</evidence>
<feature type="region of interest" description="Disordered" evidence="1">
    <location>
        <begin position="186"/>
        <end position="254"/>
    </location>
</feature>
<dbReference type="AlphaFoldDB" id="A0A0D3GSX7"/>
<keyword evidence="3" id="KW-1185">Reference proteome</keyword>
<organism evidence="2">
    <name type="scientific">Oryza barthii</name>
    <dbReference type="NCBI Taxonomy" id="65489"/>
    <lineage>
        <taxon>Eukaryota</taxon>
        <taxon>Viridiplantae</taxon>
        <taxon>Streptophyta</taxon>
        <taxon>Embryophyta</taxon>
        <taxon>Tracheophyta</taxon>
        <taxon>Spermatophyta</taxon>
        <taxon>Magnoliopsida</taxon>
        <taxon>Liliopsida</taxon>
        <taxon>Poales</taxon>
        <taxon>Poaceae</taxon>
        <taxon>BOP clade</taxon>
        <taxon>Oryzoideae</taxon>
        <taxon>Oryzeae</taxon>
        <taxon>Oryzinae</taxon>
        <taxon>Oryza</taxon>
    </lineage>
</organism>
<dbReference type="Gramene" id="OBART07G20380.1">
    <property type="protein sequence ID" value="OBART07G20380.1"/>
    <property type="gene ID" value="OBART07G20380"/>
</dbReference>
<dbReference type="PaxDb" id="65489-OBART07G20380.1"/>
<proteinExistence type="predicted"/>
<accession>A0A0D3GSX7</accession>
<sequence length="254" mass="27455">MVVIMLSPMIEASSSHPLSTSHPYAIAPLSGLPSSSASELMRLDNGVEVMERGGHVASDGKAAGPLHHELRAAPPQQRVLQRPVGSIPYREAYGVDASLLAASYPLSPHAMVAIEEAIGGVRRPRSFIQLCDVPIESRKVLELHVFGKLRRESKVPGLWELVGVDEAMAIAMEGQSILRELDLSDEQPLDSDNDWGGVSEEAPDDYDNPSKDAPDGYDSLSEDAANGYDSPSDDAPDGYDNPSERCTLWLQQPK</sequence>
<reference evidence="2" key="1">
    <citation type="journal article" date="2009" name="Rice">
        <title>De Novo Next Generation Sequencing of Plant Genomes.</title>
        <authorList>
            <person name="Rounsley S."/>
            <person name="Marri P.R."/>
            <person name="Yu Y."/>
            <person name="He R."/>
            <person name="Sisneros N."/>
            <person name="Goicoechea J.L."/>
            <person name="Lee S.J."/>
            <person name="Angelova A."/>
            <person name="Kudrna D."/>
            <person name="Luo M."/>
            <person name="Affourtit J."/>
            <person name="Desany B."/>
            <person name="Knight J."/>
            <person name="Niazi F."/>
            <person name="Egholm M."/>
            <person name="Wing R.A."/>
        </authorList>
    </citation>
    <scope>NUCLEOTIDE SEQUENCE [LARGE SCALE GENOMIC DNA]</scope>
    <source>
        <strain evidence="2">cv. IRGC 105608</strain>
    </source>
</reference>
<evidence type="ECO:0000313" key="2">
    <source>
        <dbReference type="EnsemblPlants" id="OBART07G20380.1"/>
    </source>
</evidence>
<dbReference type="HOGENOM" id="CLU_1095698_0_0_1"/>
<dbReference type="EnsemblPlants" id="OBART07G20380.1">
    <property type="protein sequence ID" value="OBART07G20380.1"/>
    <property type="gene ID" value="OBART07G20380"/>
</dbReference>
<name>A0A0D3GSX7_9ORYZ</name>
<dbReference type="Proteomes" id="UP000026960">
    <property type="component" value="Chromosome 7"/>
</dbReference>
<evidence type="ECO:0000313" key="3">
    <source>
        <dbReference type="Proteomes" id="UP000026960"/>
    </source>
</evidence>